<sequence>MATIRRLLLSHQVDARLRALPVAGPAVTVYEGEIPNPAPLLTMPGTNTPDPSGRVAPYVVHFGGVGTPVVEPDVADSMVELDWPVHLLCVAGYRDDCLDLVDRVHAWLYRWSPVVDGVAVGRLTQPLGYEPAPPRRIDTVQPVRFEVPLQYRLAATAS</sequence>
<dbReference type="STRING" id="2045.KR76_15245"/>
<proteinExistence type="predicted"/>
<name>A0A0A1DMA8_NOCSI</name>
<protein>
    <submittedName>
        <fullName evidence="1">Uncharacterized protein</fullName>
    </submittedName>
</protein>
<evidence type="ECO:0000313" key="2">
    <source>
        <dbReference type="Proteomes" id="UP000030300"/>
    </source>
</evidence>
<organism evidence="1 2">
    <name type="scientific">Nocardioides simplex</name>
    <name type="common">Arthrobacter simplex</name>
    <dbReference type="NCBI Taxonomy" id="2045"/>
    <lineage>
        <taxon>Bacteria</taxon>
        <taxon>Bacillati</taxon>
        <taxon>Actinomycetota</taxon>
        <taxon>Actinomycetes</taxon>
        <taxon>Propionibacteriales</taxon>
        <taxon>Nocardioidaceae</taxon>
        <taxon>Pimelobacter</taxon>
    </lineage>
</organism>
<dbReference type="AlphaFoldDB" id="A0A0A1DMA8"/>
<evidence type="ECO:0000313" key="1">
    <source>
        <dbReference type="EMBL" id="AIY17782.1"/>
    </source>
</evidence>
<dbReference type="RefSeq" id="WP_038679460.1">
    <property type="nucleotide sequence ID" value="NZ_BJMC01000009.1"/>
</dbReference>
<dbReference type="GeneID" id="96610202"/>
<dbReference type="Proteomes" id="UP000030300">
    <property type="component" value="Chromosome"/>
</dbReference>
<dbReference type="HOGENOM" id="CLU_1667580_0_0_11"/>
<gene>
    <name evidence="1" type="ORF">KR76_15245</name>
</gene>
<dbReference type="KEGG" id="psim:KR76_15245"/>
<keyword evidence="2" id="KW-1185">Reference proteome</keyword>
<accession>A0A0A1DMA8</accession>
<dbReference type="OrthoDB" id="5145003at2"/>
<dbReference type="EMBL" id="CP009896">
    <property type="protein sequence ID" value="AIY17782.1"/>
    <property type="molecule type" value="Genomic_DNA"/>
</dbReference>
<reference evidence="1 2" key="1">
    <citation type="journal article" date="2015" name="Genome Announc.">
        <title>Complete Genome Sequence of Steroid-Transforming Nocardioides simplex VKM Ac-2033D.</title>
        <authorList>
            <person name="Shtratnikova V.Y."/>
            <person name="Schelkunov M.I."/>
            <person name="Pekov Y.A."/>
            <person name="Fokina V.V."/>
            <person name="Logacheva M.D."/>
            <person name="Sokolov S.L."/>
            <person name="Bragin E.Y."/>
            <person name="Ashapkin V.V."/>
            <person name="Donova M.V."/>
        </authorList>
    </citation>
    <scope>NUCLEOTIDE SEQUENCE [LARGE SCALE GENOMIC DNA]</scope>
    <source>
        <strain evidence="1 2">VKM Ac-2033D</strain>
    </source>
</reference>